<feature type="transmembrane region" description="Helical" evidence="6">
    <location>
        <begin position="163"/>
        <end position="181"/>
    </location>
</feature>
<name>A0AAW8EPH2_VARPD</name>
<protein>
    <submittedName>
        <fullName evidence="7">Branched-chain amino acid transport system permease protein</fullName>
    </submittedName>
</protein>
<accession>A0AAW8EPH2</accession>
<dbReference type="GO" id="GO:0005886">
    <property type="term" value="C:plasma membrane"/>
    <property type="evidence" value="ECO:0007669"/>
    <property type="project" value="UniProtKB-SubCell"/>
</dbReference>
<evidence type="ECO:0000256" key="4">
    <source>
        <dbReference type="ARBA" id="ARBA00022989"/>
    </source>
</evidence>
<keyword evidence="3 6" id="KW-0812">Transmembrane</keyword>
<reference evidence="7" key="1">
    <citation type="submission" date="2023-07" db="EMBL/GenBank/DDBJ databases">
        <title>Sorghum-associated microbial communities from plants grown in Nebraska, USA.</title>
        <authorList>
            <person name="Schachtman D."/>
        </authorList>
    </citation>
    <scope>NUCLEOTIDE SEQUENCE</scope>
    <source>
        <strain evidence="7">DS3315</strain>
    </source>
</reference>
<feature type="transmembrane region" description="Helical" evidence="6">
    <location>
        <begin position="247"/>
        <end position="274"/>
    </location>
</feature>
<organism evidence="7 8">
    <name type="scientific">Variovorax paradoxus</name>
    <dbReference type="NCBI Taxonomy" id="34073"/>
    <lineage>
        <taxon>Bacteria</taxon>
        <taxon>Pseudomonadati</taxon>
        <taxon>Pseudomonadota</taxon>
        <taxon>Betaproteobacteria</taxon>
        <taxon>Burkholderiales</taxon>
        <taxon>Comamonadaceae</taxon>
        <taxon>Variovorax</taxon>
    </lineage>
</organism>
<evidence type="ECO:0000313" key="8">
    <source>
        <dbReference type="Proteomes" id="UP001224845"/>
    </source>
</evidence>
<proteinExistence type="predicted"/>
<dbReference type="PANTHER" id="PTHR30482:SF10">
    <property type="entry name" value="HIGH-AFFINITY BRANCHED-CHAIN AMINO ACID TRANSPORT PROTEIN BRAE"/>
    <property type="match status" value="1"/>
</dbReference>
<comment type="caution">
    <text evidence="7">The sequence shown here is derived from an EMBL/GenBank/DDBJ whole genome shotgun (WGS) entry which is preliminary data.</text>
</comment>
<evidence type="ECO:0000256" key="1">
    <source>
        <dbReference type="ARBA" id="ARBA00004651"/>
    </source>
</evidence>
<dbReference type="InterPro" id="IPR001851">
    <property type="entry name" value="ABC_transp_permease"/>
</dbReference>
<evidence type="ECO:0000313" key="7">
    <source>
        <dbReference type="EMBL" id="MDP9974915.1"/>
    </source>
</evidence>
<comment type="subcellular location">
    <subcellularLocation>
        <location evidence="1">Cell membrane</location>
        <topology evidence="1">Multi-pass membrane protein</topology>
    </subcellularLocation>
</comment>
<keyword evidence="5 6" id="KW-0472">Membrane</keyword>
<feature type="transmembrane region" description="Helical" evidence="6">
    <location>
        <begin position="32"/>
        <end position="54"/>
    </location>
</feature>
<dbReference type="InterPro" id="IPR043428">
    <property type="entry name" value="LivM-like"/>
</dbReference>
<feature type="transmembrane region" description="Helical" evidence="6">
    <location>
        <begin position="115"/>
        <end position="135"/>
    </location>
</feature>
<evidence type="ECO:0000256" key="6">
    <source>
        <dbReference type="SAM" id="Phobius"/>
    </source>
</evidence>
<dbReference type="CDD" id="cd06581">
    <property type="entry name" value="TM_PBP1_LivM_like"/>
    <property type="match status" value="1"/>
</dbReference>
<evidence type="ECO:0000256" key="2">
    <source>
        <dbReference type="ARBA" id="ARBA00022475"/>
    </source>
</evidence>
<sequence length="331" mass="34931">MNKKNARNASLILALVLSLGAASLLPNAVGEYWVRLTNAALISSAAVLGLNFVLGYAGQISMMHASVAGMGAYAVAIGSVKFGLNPWLGCLIGMATAGAFSYVTGILLLRLKGHYFALATLGINVSFIIVVSNLVEITGGSNGLTGIPALTILGFAFDSERRFYYLALVAVVLLAVFASYVRHSQLGRSMIAVRDDELAASVSGLNVTAMKVTALTLGGVYAGVAGVMFALHARFVAPEDFSTSTSIVYLAMLVVGGEATILGSILGAFVITFLPEWLRWLGSAYLVIFGLLVLLMLFLAPRGLAGLFGFAWSKWKAQLSSKEAGKWRFSK</sequence>
<dbReference type="Pfam" id="PF02653">
    <property type="entry name" value="BPD_transp_2"/>
    <property type="match status" value="1"/>
</dbReference>
<feature type="transmembrane region" description="Helical" evidence="6">
    <location>
        <begin position="86"/>
        <end position="108"/>
    </location>
</feature>
<feature type="transmembrane region" description="Helical" evidence="6">
    <location>
        <begin position="61"/>
        <end position="80"/>
    </location>
</feature>
<dbReference type="EMBL" id="JAUSRV010000020">
    <property type="protein sequence ID" value="MDP9974915.1"/>
    <property type="molecule type" value="Genomic_DNA"/>
</dbReference>
<gene>
    <name evidence="7" type="ORF">J2W39_006199</name>
</gene>
<feature type="transmembrane region" description="Helical" evidence="6">
    <location>
        <begin position="212"/>
        <end position="235"/>
    </location>
</feature>
<feature type="transmembrane region" description="Helical" evidence="6">
    <location>
        <begin position="286"/>
        <end position="312"/>
    </location>
</feature>
<dbReference type="RefSeq" id="WP_307596946.1">
    <property type="nucleotide sequence ID" value="NZ_JAUSRV010000020.1"/>
</dbReference>
<dbReference type="AlphaFoldDB" id="A0AAW8EPH2"/>
<evidence type="ECO:0000256" key="3">
    <source>
        <dbReference type="ARBA" id="ARBA00022692"/>
    </source>
</evidence>
<dbReference type="PANTHER" id="PTHR30482">
    <property type="entry name" value="HIGH-AFFINITY BRANCHED-CHAIN AMINO ACID TRANSPORT SYSTEM PERMEASE"/>
    <property type="match status" value="1"/>
</dbReference>
<keyword evidence="4 6" id="KW-1133">Transmembrane helix</keyword>
<keyword evidence="2" id="KW-1003">Cell membrane</keyword>
<dbReference type="GO" id="GO:0015658">
    <property type="term" value="F:branched-chain amino acid transmembrane transporter activity"/>
    <property type="evidence" value="ECO:0007669"/>
    <property type="project" value="InterPro"/>
</dbReference>
<evidence type="ECO:0000256" key="5">
    <source>
        <dbReference type="ARBA" id="ARBA00023136"/>
    </source>
</evidence>
<dbReference type="Proteomes" id="UP001224845">
    <property type="component" value="Unassembled WGS sequence"/>
</dbReference>